<feature type="compositionally biased region" description="Low complexity" evidence="1">
    <location>
        <begin position="161"/>
        <end position="172"/>
    </location>
</feature>
<feature type="compositionally biased region" description="Polar residues" evidence="1">
    <location>
        <begin position="139"/>
        <end position="160"/>
    </location>
</feature>
<name>A0ABT0U8R1_9BACT</name>
<feature type="compositionally biased region" description="Low complexity" evidence="1">
    <location>
        <begin position="100"/>
        <end position="138"/>
    </location>
</feature>
<gene>
    <name evidence="3" type="ORF">NB063_21830</name>
</gene>
<dbReference type="Proteomes" id="UP001202961">
    <property type="component" value="Unassembled WGS sequence"/>
</dbReference>
<feature type="signal peptide" evidence="2">
    <location>
        <begin position="1"/>
        <end position="27"/>
    </location>
</feature>
<evidence type="ECO:0000256" key="2">
    <source>
        <dbReference type="SAM" id="SignalP"/>
    </source>
</evidence>
<dbReference type="EMBL" id="JAMQBK010000060">
    <property type="protein sequence ID" value="MCM2373261.1"/>
    <property type="molecule type" value="Genomic_DNA"/>
</dbReference>
<organism evidence="3 4">
    <name type="scientific">Aporhodopirellula aestuarii</name>
    <dbReference type="NCBI Taxonomy" id="2950107"/>
    <lineage>
        <taxon>Bacteria</taxon>
        <taxon>Pseudomonadati</taxon>
        <taxon>Planctomycetota</taxon>
        <taxon>Planctomycetia</taxon>
        <taxon>Pirellulales</taxon>
        <taxon>Pirellulaceae</taxon>
        <taxon>Aporhodopirellula</taxon>
    </lineage>
</organism>
<accession>A0ABT0U8R1</accession>
<comment type="caution">
    <text evidence="3">The sequence shown here is derived from an EMBL/GenBank/DDBJ whole genome shotgun (WGS) entry which is preliminary data.</text>
</comment>
<evidence type="ECO:0000313" key="4">
    <source>
        <dbReference type="Proteomes" id="UP001202961"/>
    </source>
</evidence>
<proteinExistence type="predicted"/>
<keyword evidence="2" id="KW-0732">Signal</keyword>
<reference evidence="3 4" key="1">
    <citation type="journal article" date="2022" name="Syst. Appl. Microbiol.">
        <title>Rhodopirellula aestuarii sp. nov., a novel member of the genus Rhodopirellula isolated from brackish sediments collected in the Tagus River estuary, Portugal.</title>
        <authorList>
            <person name="Vitorino I.R."/>
            <person name="Klimek D."/>
            <person name="Calusinska M."/>
            <person name="Lobo-da-Cunha A."/>
            <person name="Vasconcelos V."/>
            <person name="Lage O.M."/>
        </authorList>
    </citation>
    <scope>NUCLEOTIDE SEQUENCE [LARGE SCALE GENOMIC DNA]</scope>
    <source>
        <strain evidence="3 4">ICT_H3.1</strain>
    </source>
</reference>
<protein>
    <submittedName>
        <fullName evidence="3">Uncharacterized protein</fullName>
    </submittedName>
</protein>
<evidence type="ECO:0000313" key="3">
    <source>
        <dbReference type="EMBL" id="MCM2373261.1"/>
    </source>
</evidence>
<dbReference type="RefSeq" id="WP_250930983.1">
    <property type="nucleotide sequence ID" value="NZ_JAMQBK010000060.1"/>
</dbReference>
<feature type="chain" id="PRO_5046742868" evidence="2">
    <location>
        <begin position="28"/>
        <end position="314"/>
    </location>
</feature>
<sequence length="314" mass="32412">MKVQVKNWIRSATALAVLTATCSPVHACGGGGGGYRGGGYGGSYGYASASPSYYGGSAYSSPVRYANPPQVHNPVSPAAPSRFQTASRSAPPVSFSNGNQSAAQFQRQSTAQTSFQSAPQQQQQRQSFSNSGNNPFNNQAASQTAVRSNPASAQPVRQSNTQPAVAQTQRPATPAPPANTEASALQMLASLSGGGAPTRQSASASSASIPEFGTVASATQASPTAPHIGTWTVSLPGDQSVSLILNEDNSFTWSATKGGSTKSFNGQYRLSENKLSLVRASDLQQMQGSWTASANGFIFKVDGDTTGALNFSRS</sequence>
<feature type="region of interest" description="Disordered" evidence="1">
    <location>
        <begin position="70"/>
        <end position="179"/>
    </location>
</feature>
<keyword evidence="4" id="KW-1185">Reference proteome</keyword>
<evidence type="ECO:0000256" key="1">
    <source>
        <dbReference type="SAM" id="MobiDB-lite"/>
    </source>
</evidence>
<feature type="compositionally biased region" description="Polar residues" evidence="1">
    <location>
        <begin position="82"/>
        <end position="99"/>
    </location>
</feature>